<reference evidence="1 2" key="1">
    <citation type="journal article" date="2019" name="Commun. Biol.">
        <title>The bagworm genome reveals a unique fibroin gene that provides high tensile strength.</title>
        <authorList>
            <person name="Kono N."/>
            <person name="Nakamura H."/>
            <person name="Ohtoshi R."/>
            <person name="Tomita M."/>
            <person name="Numata K."/>
            <person name="Arakawa K."/>
        </authorList>
    </citation>
    <scope>NUCLEOTIDE SEQUENCE [LARGE SCALE GENOMIC DNA]</scope>
</reference>
<gene>
    <name evidence="1" type="ORF">EVAR_60297_1</name>
</gene>
<dbReference type="EMBL" id="BGZK01001994">
    <property type="protein sequence ID" value="GBP89336.1"/>
    <property type="molecule type" value="Genomic_DNA"/>
</dbReference>
<comment type="caution">
    <text evidence="1">The sequence shown here is derived from an EMBL/GenBank/DDBJ whole genome shotgun (WGS) entry which is preliminary data.</text>
</comment>
<dbReference type="AlphaFoldDB" id="A0A4C1ZLE7"/>
<sequence>MTSASSIATLAAIGAFKLTVSRDCDGFAALEALTFCDAGASWEFVFQSVSQEDVDGSAFAGDAAVGAAGVTEGATGEAEGEAFGFLPDRQMKSGSYVLKSRGWRPSAFGPE</sequence>
<protein>
    <submittedName>
        <fullName evidence="1">Uncharacterized protein</fullName>
    </submittedName>
</protein>
<evidence type="ECO:0000313" key="2">
    <source>
        <dbReference type="Proteomes" id="UP000299102"/>
    </source>
</evidence>
<accession>A0A4C1ZLE7</accession>
<proteinExistence type="predicted"/>
<dbReference type="Proteomes" id="UP000299102">
    <property type="component" value="Unassembled WGS sequence"/>
</dbReference>
<organism evidence="1 2">
    <name type="scientific">Eumeta variegata</name>
    <name type="common">Bagworm moth</name>
    <name type="synonym">Eumeta japonica</name>
    <dbReference type="NCBI Taxonomy" id="151549"/>
    <lineage>
        <taxon>Eukaryota</taxon>
        <taxon>Metazoa</taxon>
        <taxon>Ecdysozoa</taxon>
        <taxon>Arthropoda</taxon>
        <taxon>Hexapoda</taxon>
        <taxon>Insecta</taxon>
        <taxon>Pterygota</taxon>
        <taxon>Neoptera</taxon>
        <taxon>Endopterygota</taxon>
        <taxon>Lepidoptera</taxon>
        <taxon>Glossata</taxon>
        <taxon>Ditrysia</taxon>
        <taxon>Tineoidea</taxon>
        <taxon>Psychidae</taxon>
        <taxon>Oiketicinae</taxon>
        <taxon>Eumeta</taxon>
    </lineage>
</organism>
<evidence type="ECO:0000313" key="1">
    <source>
        <dbReference type="EMBL" id="GBP89336.1"/>
    </source>
</evidence>
<name>A0A4C1ZLE7_EUMVA</name>
<keyword evidence="2" id="KW-1185">Reference proteome</keyword>